<evidence type="ECO:0000256" key="8">
    <source>
        <dbReference type="ARBA" id="ARBA00023237"/>
    </source>
</evidence>
<evidence type="ECO:0000256" key="4">
    <source>
        <dbReference type="ARBA" id="ARBA00022452"/>
    </source>
</evidence>
<comment type="caution">
    <text evidence="13">The sequence shown here is derived from an EMBL/GenBank/DDBJ whole genome shotgun (WGS) entry which is preliminary data.</text>
</comment>
<dbReference type="InterPro" id="IPR000015">
    <property type="entry name" value="Fimb_usher"/>
</dbReference>
<dbReference type="Pfam" id="PF13953">
    <property type="entry name" value="PapC_C"/>
    <property type="match status" value="1"/>
</dbReference>
<dbReference type="Gene3D" id="2.60.40.3110">
    <property type="match status" value="1"/>
</dbReference>
<comment type="subcellular location">
    <subcellularLocation>
        <location evidence="1 9">Cell outer membrane</location>
        <topology evidence="1 9">Multi-pass membrane protein</topology>
    </subcellularLocation>
</comment>
<dbReference type="GO" id="GO:0015473">
    <property type="term" value="F:fimbrial usher porin activity"/>
    <property type="evidence" value="ECO:0007669"/>
    <property type="project" value="InterPro"/>
</dbReference>
<dbReference type="GO" id="GO:0009297">
    <property type="term" value="P:pilus assembly"/>
    <property type="evidence" value="ECO:0007669"/>
    <property type="project" value="InterPro"/>
</dbReference>
<keyword evidence="8 9" id="KW-0998">Cell outer membrane</keyword>
<feature type="domain" description="PapC N-terminal" evidence="12">
    <location>
        <begin position="55"/>
        <end position="201"/>
    </location>
</feature>
<keyword evidence="7 9" id="KW-0472">Membrane</keyword>
<dbReference type="InterPro" id="IPR025949">
    <property type="entry name" value="PapC-like_C"/>
</dbReference>
<dbReference type="Pfam" id="PF00577">
    <property type="entry name" value="Usher"/>
    <property type="match status" value="1"/>
</dbReference>
<dbReference type="Pfam" id="PF13954">
    <property type="entry name" value="PapC_N"/>
    <property type="match status" value="1"/>
</dbReference>
<evidence type="ECO:0000259" key="11">
    <source>
        <dbReference type="Pfam" id="PF13953"/>
    </source>
</evidence>
<keyword evidence="5 9" id="KW-0812">Transmembrane</keyword>
<dbReference type="SUPFAM" id="SSF141729">
    <property type="entry name" value="FimD N-terminal domain-like"/>
    <property type="match status" value="1"/>
</dbReference>
<evidence type="ECO:0000313" key="14">
    <source>
        <dbReference type="Proteomes" id="UP000319486"/>
    </source>
</evidence>
<keyword evidence="14" id="KW-1185">Reference proteome</keyword>
<sequence>MAASREPVARRQLLSALIGLVLCGGGGHAMAAAPAAAGPNASASTPAVDAMDASFDRGMLSGAGQNTTDLSRFERGNFVASGTYSVDLYLNETPVGRSNVRFAAPSADASATPCVTRTLLDKLALHPDKLSARTMADLTSDNVCVDMASVIPGASMAFEMSDLRLDTSVPQAYLGQTARGYVDPAHWDSGVNAGLLNYNFNSYRTSSQGVAQTSSYLGLNAGLNLGRWHLRHDSSLNGQSGINGARSTHHWQNIATYAQRDLPGMHAQLTLGDSWTSGEIFDSIGLRGVQLATDDRMLPQSLRGYAPSVRGVADSNAKVTVHQNGMLIYQTTVAPGPFTIDDLYSTGYGGDLEVSVSEANGRVHTFSVPYASVPQLLRPGVTRFSVAAGQLRDDSIAHKPEVMQGTLQRGFTNLLTGYAGAVASQGYAALLLGSALNTRYGAFAMDVTAAHTRIPGMDAMSGQSMRLSYSKTLAQTGTSLTVAAYRYSTSGYLTLGDAVRARDYARRGLPVFASGRPAYPQTINGIPVSDLLTPAQQAALGGYDYRDFVVPTGVDRQRNNFSINLSQRLGARGGSLYVNGSARDYWNRTSTDTQFQVGYNNSFGRISYNLSASRERDLFGRSDNRYMANVTIPLGNSSHAPILTGGLTRDSSGGMQEQATLSGTAGVDDRFNYGATATHDSGNNDAGTTGSTGSINAGYRGTHAQLNAGFGAGSGYSQASLSVAGGIVAHPGGVSFGLPLGDTVAIVSAPDATGARIGNAAGVRIDRAGYALVPYVTPYILNTIDIDPTGLSLDVQLDNTSVQVAPRAGAVVMVKFKSESGRFVLIQASLAGGKTLPFGAEVEDEQGQAIGVVGQAGRIMVRVPHETGRLSVQWQEQDVTRTCLLPYQLKSRSQGKRKAGAIEQVEATCEQPRTTAQIARSGT</sequence>
<evidence type="ECO:0000259" key="12">
    <source>
        <dbReference type="Pfam" id="PF13954"/>
    </source>
</evidence>
<dbReference type="Gene3D" id="2.60.40.2070">
    <property type="match status" value="1"/>
</dbReference>
<dbReference type="InterPro" id="IPR043142">
    <property type="entry name" value="PapC-like_C_sf"/>
</dbReference>
<accession>A0A502C3L4</accession>
<evidence type="ECO:0000256" key="3">
    <source>
        <dbReference type="ARBA" id="ARBA00022448"/>
    </source>
</evidence>
<feature type="signal peptide" evidence="10">
    <location>
        <begin position="1"/>
        <end position="31"/>
    </location>
</feature>
<evidence type="ECO:0000256" key="7">
    <source>
        <dbReference type="ARBA" id="ARBA00023136"/>
    </source>
</evidence>
<keyword evidence="4" id="KW-1134">Transmembrane beta strand</keyword>
<keyword evidence="6 10" id="KW-0732">Signal</keyword>
<dbReference type="Proteomes" id="UP000319486">
    <property type="component" value="Unassembled WGS sequence"/>
</dbReference>
<dbReference type="InterPro" id="IPR025885">
    <property type="entry name" value="PapC_N"/>
</dbReference>
<evidence type="ECO:0000256" key="10">
    <source>
        <dbReference type="SAM" id="SignalP"/>
    </source>
</evidence>
<dbReference type="InterPro" id="IPR037224">
    <property type="entry name" value="PapC_N_sf"/>
</dbReference>
<dbReference type="Gene3D" id="2.60.40.2610">
    <property type="entry name" value="Outer membrane usher protein FimD, plug domain"/>
    <property type="match status" value="1"/>
</dbReference>
<dbReference type="PROSITE" id="PS51318">
    <property type="entry name" value="TAT"/>
    <property type="match status" value="1"/>
</dbReference>
<comment type="similarity">
    <text evidence="2 9">Belongs to the fimbrial export usher family.</text>
</comment>
<name>A0A502C3L4_9GAMM</name>
<proteinExistence type="inferred from homology"/>
<organism evidence="13 14">
    <name type="scientific">Rhodanobacter glycinis</name>
    <dbReference type="NCBI Taxonomy" id="582702"/>
    <lineage>
        <taxon>Bacteria</taxon>
        <taxon>Pseudomonadati</taxon>
        <taxon>Pseudomonadota</taxon>
        <taxon>Gammaproteobacteria</taxon>
        <taxon>Lysobacterales</taxon>
        <taxon>Rhodanobacteraceae</taxon>
        <taxon>Rhodanobacter</taxon>
    </lineage>
</organism>
<protein>
    <submittedName>
        <fullName evidence="13">Fimbrial biogenesis outer membrane usher protein</fullName>
    </submittedName>
</protein>
<dbReference type="PROSITE" id="PS01151">
    <property type="entry name" value="FIMBRIAL_USHER"/>
    <property type="match status" value="1"/>
</dbReference>
<reference evidence="13 14" key="1">
    <citation type="journal article" date="2019" name="Environ. Microbiol.">
        <title>Species interactions and distinct microbial communities in high Arctic permafrost affected cryosols are associated with the CH4 and CO2 gas fluxes.</title>
        <authorList>
            <person name="Altshuler I."/>
            <person name="Hamel J."/>
            <person name="Turney S."/>
            <person name="Magnuson E."/>
            <person name="Levesque R."/>
            <person name="Greer C."/>
            <person name="Whyte L.G."/>
        </authorList>
    </citation>
    <scope>NUCLEOTIDE SEQUENCE [LARGE SCALE GENOMIC DNA]</scope>
    <source>
        <strain evidence="13 14">S13Y</strain>
    </source>
</reference>
<dbReference type="GO" id="GO:0009279">
    <property type="term" value="C:cell outer membrane"/>
    <property type="evidence" value="ECO:0007669"/>
    <property type="project" value="UniProtKB-SubCell"/>
</dbReference>
<dbReference type="InterPro" id="IPR042186">
    <property type="entry name" value="FimD_plug_dom"/>
</dbReference>
<evidence type="ECO:0000256" key="6">
    <source>
        <dbReference type="ARBA" id="ARBA00022729"/>
    </source>
</evidence>
<gene>
    <name evidence="13" type="ORF">EAH88_14410</name>
</gene>
<dbReference type="Gene3D" id="3.10.20.410">
    <property type="match status" value="1"/>
</dbReference>
<evidence type="ECO:0000313" key="13">
    <source>
        <dbReference type="EMBL" id="TPG06511.1"/>
    </source>
</evidence>
<dbReference type="PANTHER" id="PTHR30451">
    <property type="entry name" value="OUTER MEMBRANE USHER PROTEIN"/>
    <property type="match status" value="1"/>
</dbReference>
<dbReference type="PANTHER" id="PTHR30451:SF20">
    <property type="entry name" value="FIMBRIAE USHER"/>
    <property type="match status" value="1"/>
</dbReference>
<dbReference type="InterPro" id="IPR006311">
    <property type="entry name" value="TAT_signal"/>
</dbReference>
<keyword evidence="3 9" id="KW-0813">Transport</keyword>
<dbReference type="EMBL" id="RCZO01000008">
    <property type="protein sequence ID" value="TPG06511.1"/>
    <property type="molecule type" value="Genomic_DNA"/>
</dbReference>
<keyword evidence="9" id="KW-1029">Fimbrium biogenesis</keyword>
<feature type="domain" description="PapC-like C-terminal" evidence="11">
    <location>
        <begin position="825"/>
        <end position="890"/>
    </location>
</feature>
<evidence type="ECO:0000256" key="1">
    <source>
        <dbReference type="ARBA" id="ARBA00004571"/>
    </source>
</evidence>
<evidence type="ECO:0000256" key="9">
    <source>
        <dbReference type="RuleBase" id="RU003884"/>
    </source>
</evidence>
<dbReference type="AlphaFoldDB" id="A0A502C3L4"/>
<dbReference type="InterPro" id="IPR018030">
    <property type="entry name" value="Fimbrial_membr_usher_CS"/>
</dbReference>
<feature type="chain" id="PRO_5021364976" evidence="10">
    <location>
        <begin position="32"/>
        <end position="923"/>
    </location>
</feature>
<evidence type="ECO:0000256" key="2">
    <source>
        <dbReference type="ARBA" id="ARBA00008064"/>
    </source>
</evidence>
<dbReference type="FunFam" id="2.60.40.3110:FF:000001">
    <property type="entry name" value="Putative fimbrial outer membrane usher"/>
    <property type="match status" value="1"/>
</dbReference>
<evidence type="ECO:0000256" key="5">
    <source>
        <dbReference type="ARBA" id="ARBA00022692"/>
    </source>
</evidence>